<dbReference type="Proteomes" id="UP000004754">
    <property type="component" value="Unassembled WGS sequence"/>
</dbReference>
<proteinExistence type="predicted"/>
<protein>
    <submittedName>
        <fullName evidence="1">Uncharacterized protein</fullName>
    </submittedName>
</protein>
<sequence>MAPFFLFTLIAVILAQQKADSHLPAKIRKRNEMFEALASNN</sequence>
<organism evidence="1 2">
    <name type="scientific">Pseudoramibacter alactolyticus ATCC 23263</name>
    <dbReference type="NCBI Taxonomy" id="887929"/>
    <lineage>
        <taxon>Bacteria</taxon>
        <taxon>Bacillati</taxon>
        <taxon>Bacillota</taxon>
        <taxon>Clostridia</taxon>
        <taxon>Eubacteriales</taxon>
        <taxon>Eubacteriaceae</taxon>
        <taxon>Pseudoramibacter</taxon>
    </lineage>
</organism>
<gene>
    <name evidence="1" type="ORF">HMP0721_1171</name>
</gene>
<reference evidence="1 2" key="1">
    <citation type="submission" date="2010-12" db="EMBL/GenBank/DDBJ databases">
        <authorList>
            <person name="Muzny D."/>
            <person name="Qin X."/>
            <person name="Deng J."/>
            <person name="Jiang H."/>
            <person name="Liu Y."/>
            <person name="Qu J."/>
            <person name="Song X.-Z."/>
            <person name="Zhang L."/>
            <person name="Thornton R."/>
            <person name="Coyle M."/>
            <person name="Francisco L."/>
            <person name="Jackson L."/>
            <person name="Javaid M."/>
            <person name="Korchina V."/>
            <person name="Kovar C."/>
            <person name="Mata R."/>
            <person name="Mathew T."/>
            <person name="Ngo R."/>
            <person name="Nguyen L."/>
            <person name="Nguyen N."/>
            <person name="Okwuonu G."/>
            <person name="Ongeri F."/>
            <person name="Pham C."/>
            <person name="Simmons D."/>
            <person name="Wilczek-Boney K."/>
            <person name="Hale W."/>
            <person name="Jakkamsetti A."/>
            <person name="Pham P."/>
            <person name="Ruth R."/>
            <person name="San Lucas F."/>
            <person name="Warren J."/>
            <person name="Zhang J."/>
            <person name="Zhao Z."/>
            <person name="Zhou C."/>
            <person name="Zhu D."/>
            <person name="Lee S."/>
            <person name="Bess C."/>
            <person name="Blankenburg K."/>
            <person name="Forbes L."/>
            <person name="Fu Q."/>
            <person name="Gubbala S."/>
            <person name="Hirani K."/>
            <person name="Jayaseelan J.C."/>
            <person name="Lara F."/>
            <person name="Munidasa M."/>
            <person name="Palculict T."/>
            <person name="Patil S."/>
            <person name="Pu L.-L."/>
            <person name="Saada N."/>
            <person name="Tang L."/>
            <person name="Weissenberger G."/>
            <person name="Zhu Y."/>
            <person name="Hemphill L."/>
            <person name="Shang Y."/>
            <person name="Youmans B."/>
            <person name="Ayvaz T."/>
            <person name="Ross M."/>
            <person name="Santibanez J."/>
            <person name="Aqrawi P."/>
            <person name="Gross S."/>
            <person name="Joshi V."/>
            <person name="Fowler G."/>
            <person name="Nazareth L."/>
            <person name="Reid J."/>
            <person name="Worley K."/>
            <person name="Petrosino J."/>
            <person name="Highlander S."/>
            <person name="Gibbs R."/>
        </authorList>
    </citation>
    <scope>NUCLEOTIDE SEQUENCE [LARGE SCALE GENOMIC DNA]</scope>
    <source>
        <strain evidence="1 2">ATCC 23263</strain>
    </source>
</reference>
<comment type="caution">
    <text evidence="1">The sequence shown here is derived from an EMBL/GenBank/DDBJ whole genome shotgun (WGS) entry which is preliminary data.</text>
</comment>
<dbReference type="HOGENOM" id="CLU_3275259_0_0_9"/>
<evidence type="ECO:0000313" key="2">
    <source>
        <dbReference type="Proteomes" id="UP000004754"/>
    </source>
</evidence>
<keyword evidence="2" id="KW-1185">Reference proteome</keyword>
<dbReference type="EMBL" id="AEQN01000016">
    <property type="protein sequence ID" value="EFV01778.1"/>
    <property type="molecule type" value="Genomic_DNA"/>
</dbReference>
<dbReference type="AlphaFoldDB" id="E6MGN8"/>
<name>E6MGN8_9FIRM</name>
<accession>E6MGN8</accession>
<evidence type="ECO:0000313" key="1">
    <source>
        <dbReference type="EMBL" id="EFV01778.1"/>
    </source>
</evidence>